<evidence type="ECO:0000313" key="1">
    <source>
        <dbReference type="EMBL" id="MCL7031072.1"/>
    </source>
</evidence>
<gene>
    <name evidence="1" type="ORF">MKW94_006478</name>
</gene>
<reference evidence="1" key="1">
    <citation type="submission" date="2022-03" db="EMBL/GenBank/DDBJ databases">
        <title>A functionally conserved STORR gene fusion in Papaver species that diverged 16.8 million years ago.</title>
        <authorList>
            <person name="Catania T."/>
        </authorList>
    </citation>
    <scope>NUCLEOTIDE SEQUENCE</scope>
    <source>
        <strain evidence="1">S-191538</strain>
    </source>
</reference>
<dbReference type="Proteomes" id="UP001177140">
    <property type="component" value="Unassembled WGS sequence"/>
</dbReference>
<comment type="caution">
    <text evidence="1">The sequence shown here is derived from an EMBL/GenBank/DDBJ whole genome shotgun (WGS) entry which is preliminary data.</text>
</comment>
<protein>
    <submittedName>
        <fullName evidence="1">Uncharacterized protein</fullName>
    </submittedName>
</protein>
<name>A0AA41S1E4_PAPNU</name>
<evidence type="ECO:0000313" key="2">
    <source>
        <dbReference type="Proteomes" id="UP001177140"/>
    </source>
</evidence>
<accession>A0AA41S1E4</accession>
<organism evidence="1 2">
    <name type="scientific">Papaver nudicaule</name>
    <name type="common">Iceland poppy</name>
    <dbReference type="NCBI Taxonomy" id="74823"/>
    <lineage>
        <taxon>Eukaryota</taxon>
        <taxon>Viridiplantae</taxon>
        <taxon>Streptophyta</taxon>
        <taxon>Embryophyta</taxon>
        <taxon>Tracheophyta</taxon>
        <taxon>Spermatophyta</taxon>
        <taxon>Magnoliopsida</taxon>
        <taxon>Ranunculales</taxon>
        <taxon>Papaveraceae</taxon>
        <taxon>Papaveroideae</taxon>
        <taxon>Papaver</taxon>
    </lineage>
</organism>
<feature type="non-terminal residue" evidence="1">
    <location>
        <position position="1"/>
    </location>
</feature>
<dbReference type="AlphaFoldDB" id="A0AA41S1E4"/>
<proteinExistence type="predicted"/>
<dbReference type="EMBL" id="JAJJMA010108419">
    <property type="protein sequence ID" value="MCL7031072.1"/>
    <property type="molecule type" value="Genomic_DNA"/>
</dbReference>
<keyword evidence="2" id="KW-1185">Reference proteome</keyword>
<sequence>MLFDESKYNVQLQLWALRIPREHCKNATRLLNGYMLDKPRVKPVAEDPSCEENRLLILSEQIQNPDLSGIPEKALDALKSLCEIEVVPYSTTLGYSYWGA</sequence>